<dbReference type="EMBL" id="JAAMPC010000001">
    <property type="protein sequence ID" value="KAG2334509.1"/>
    <property type="molecule type" value="Genomic_DNA"/>
</dbReference>
<feature type="domain" description="FAD-binding FR-type" evidence="16">
    <location>
        <begin position="538"/>
        <end position="646"/>
    </location>
</feature>
<evidence type="ECO:0000256" key="2">
    <source>
        <dbReference type="ARBA" id="ARBA00007975"/>
    </source>
</evidence>
<dbReference type="GO" id="GO:0016175">
    <property type="term" value="F:superoxide-generating NAD(P)H oxidase activity"/>
    <property type="evidence" value="ECO:0007669"/>
    <property type="project" value="UniProtKB-ARBA"/>
</dbReference>
<dbReference type="Gene3D" id="1.10.238.10">
    <property type="entry name" value="EF-hand"/>
    <property type="match status" value="1"/>
</dbReference>
<protein>
    <submittedName>
        <fullName evidence="17">Uncharacterized protein</fullName>
    </submittedName>
</protein>
<keyword evidence="3" id="KW-0575">Peroxidase</keyword>
<keyword evidence="8" id="KW-0106">Calcium</keyword>
<feature type="compositionally biased region" description="Basic and acidic residues" evidence="13">
    <location>
        <begin position="1"/>
        <end position="10"/>
    </location>
</feature>
<proteinExistence type="inferred from homology"/>
<dbReference type="FunFam" id="2.40.30.10:FF:000059">
    <property type="entry name" value="dual oxidase isoform X1"/>
    <property type="match status" value="1"/>
</dbReference>
<dbReference type="Pfam" id="PF08030">
    <property type="entry name" value="NAD_binding_6"/>
    <property type="match status" value="1"/>
</dbReference>
<evidence type="ECO:0000256" key="5">
    <source>
        <dbReference type="ARBA" id="ARBA00022692"/>
    </source>
</evidence>
<comment type="subcellular location">
    <subcellularLocation>
        <location evidence="1">Membrane</location>
        <topology evidence="1">Multi-pass membrane protein</topology>
    </subcellularLocation>
</comment>
<evidence type="ECO:0000256" key="8">
    <source>
        <dbReference type="ARBA" id="ARBA00022837"/>
    </source>
</evidence>
<feature type="domain" description="EF-hand" evidence="15">
    <location>
        <begin position="226"/>
        <end position="261"/>
    </location>
</feature>
<keyword evidence="12 14" id="KW-0472">Membrane</keyword>
<dbReference type="Gene3D" id="2.40.30.10">
    <property type="entry name" value="Translation factors"/>
    <property type="match status" value="1"/>
</dbReference>
<reference evidence="17 18" key="1">
    <citation type="submission" date="2020-02" db="EMBL/GenBank/DDBJ databases">
        <authorList>
            <person name="Ma Q."/>
            <person name="Huang Y."/>
            <person name="Song X."/>
            <person name="Pei D."/>
        </authorList>
    </citation>
    <scope>NUCLEOTIDE SEQUENCE [LARGE SCALE GENOMIC DNA]</scope>
    <source>
        <strain evidence="17">Sxm20200214</strain>
        <tissue evidence="17">Leaf</tissue>
    </source>
</reference>
<evidence type="ECO:0000256" key="3">
    <source>
        <dbReference type="ARBA" id="ARBA00022559"/>
    </source>
</evidence>
<dbReference type="Pfam" id="PF08414">
    <property type="entry name" value="NADPH_Ox"/>
    <property type="match status" value="1"/>
</dbReference>
<dbReference type="InterPro" id="IPR013121">
    <property type="entry name" value="Fe_red_NAD-bd_6"/>
</dbReference>
<dbReference type="Gene3D" id="3.40.50.80">
    <property type="entry name" value="Nucleotide-binding domain of ferredoxin-NADP reductase (FNR) module"/>
    <property type="match status" value="1"/>
</dbReference>
<dbReference type="Pfam" id="PF08022">
    <property type="entry name" value="FAD_binding_8"/>
    <property type="match status" value="1"/>
</dbReference>
<dbReference type="InterPro" id="IPR039261">
    <property type="entry name" value="FNR_nucleotide-bd"/>
</dbReference>
<feature type="transmembrane region" description="Helical" evidence="14">
    <location>
        <begin position="442"/>
        <end position="463"/>
    </location>
</feature>
<organism evidence="17 18">
    <name type="scientific">Brassica carinata</name>
    <name type="common">Ethiopian mustard</name>
    <name type="synonym">Abyssinian cabbage</name>
    <dbReference type="NCBI Taxonomy" id="52824"/>
    <lineage>
        <taxon>Eukaryota</taxon>
        <taxon>Viridiplantae</taxon>
        <taxon>Streptophyta</taxon>
        <taxon>Embryophyta</taxon>
        <taxon>Tracheophyta</taxon>
        <taxon>Spermatophyta</taxon>
        <taxon>Magnoliopsida</taxon>
        <taxon>eudicotyledons</taxon>
        <taxon>Gunneridae</taxon>
        <taxon>Pentapetalae</taxon>
        <taxon>rosids</taxon>
        <taxon>malvids</taxon>
        <taxon>Brassicales</taxon>
        <taxon>Brassicaceae</taxon>
        <taxon>Brassiceae</taxon>
        <taxon>Brassica</taxon>
    </lineage>
</organism>
<dbReference type="InterPro" id="IPR050369">
    <property type="entry name" value="RBOH/FRE"/>
</dbReference>
<dbReference type="GO" id="GO:0009653">
    <property type="term" value="P:anatomical structure morphogenesis"/>
    <property type="evidence" value="ECO:0007669"/>
    <property type="project" value="UniProtKB-ARBA"/>
</dbReference>
<dbReference type="GO" id="GO:0005886">
    <property type="term" value="C:plasma membrane"/>
    <property type="evidence" value="ECO:0007669"/>
    <property type="project" value="TreeGrafter"/>
</dbReference>
<keyword evidence="11" id="KW-0560">Oxidoreductase</keyword>
<dbReference type="PANTHER" id="PTHR11972">
    <property type="entry name" value="NADPH OXIDASE"/>
    <property type="match status" value="1"/>
</dbReference>
<evidence type="ECO:0000256" key="1">
    <source>
        <dbReference type="ARBA" id="ARBA00004141"/>
    </source>
</evidence>
<evidence type="ECO:0000256" key="13">
    <source>
        <dbReference type="SAM" id="MobiDB-lite"/>
    </source>
</evidence>
<dbReference type="InterPro" id="IPR000778">
    <property type="entry name" value="Cyt_b245_heavy_chain"/>
</dbReference>
<accession>A0A8X8BD86</accession>
<evidence type="ECO:0000256" key="10">
    <source>
        <dbReference type="ARBA" id="ARBA00022989"/>
    </source>
</evidence>
<sequence>MQELGLERRHSSPSGTETSYRDLPRYRGQSSASSGYDESHQEDVEVPLNIIDDSVSLHSMTPLTYEDPGKSLLGQDRPVKKSNSVLKRIASSVSSELRRVVPSVALTSAATKPSGPPLAPFRRSESKAEQAIKGLKFITNPVGVAGWPGVEKKFDELTEKTNGVLLRSEFGACIDEKKKKKPPDWSKSRGFALALFDGLARMHNITEGVINKDQLRTFWEQINDQDFDSRLRTFFAMFDKDADGRLNEDDVREIENLEVLLLQAPDEAMKNLSQELEVSASRNLWERLFRGMMYSALDNWKRVWVMALWIAVMTGLFTWKFIEYRKRPAYQVMGACVCIAKGAGETLKLNMAMVLLPVCRNTITWLRTKTKLSVVVPFNDNLNFHKVIAIAISIGVAIHATAHLACDFPRLIAADEETYKPMEQYFGVQPKSYVEFLKSVEVLTGTSMIILLTITFTLATTWFRRNKLDFLPKSLKKITGFNAFWYTHHLFVIVYILLVLHGYYVYLIKTWYRKTTWMYLMVPMVLYLSERLVRSLRSRIEAVKILKIVRLPGDRSPGDLLVLHMSKPNNFRYKSGQYIYLKCSAVSSLEWHPFSISSAPGDDDLSVHIKCEGDWTDKLLTKFSPSQDYKNFEVVLLVGLGSGVTPMISIVKDIINNLKDNGKTEKAYFYWSTRHEITFHWFQSVMDEVAEADHNKVIEVHNHCTGIHQAADVRSSLITMLQTLYHAKNGRDVVSRTRFMSHFNRPNWRSIYKRIAMEQKNKRVGVFYCGLPSGVEDHQRWSTYFSRETTTKFCFHKENF</sequence>
<evidence type="ECO:0000259" key="15">
    <source>
        <dbReference type="PROSITE" id="PS50222"/>
    </source>
</evidence>
<dbReference type="Proteomes" id="UP000886595">
    <property type="component" value="Unassembled WGS sequence"/>
</dbReference>
<keyword evidence="18" id="KW-1185">Reference proteome</keyword>
<dbReference type="PROSITE" id="PS00018">
    <property type="entry name" value="EF_HAND_1"/>
    <property type="match status" value="1"/>
</dbReference>
<keyword evidence="4" id="KW-0285">Flavoprotein</keyword>
<evidence type="ECO:0000256" key="6">
    <source>
        <dbReference type="ARBA" id="ARBA00022723"/>
    </source>
</evidence>
<dbReference type="InterPro" id="IPR018247">
    <property type="entry name" value="EF_Hand_1_Ca_BS"/>
</dbReference>
<dbReference type="AlphaFoldDB" id="A0A8X8BD86"/>
<dbReference type="GO" id="GO:0016174">
    <property type="term" value="F:NAD(P)H oxidase H2O2-forming activity"/>
    <property type="evidence" value="ECO:0007669"/>
    <property type="project" value="TreeGrafter"/>
</dbReference>
<dbReference type="SUPFAM" id="SSF52343">
    <property type="entry name" value="Ferredoxin reductase-like, C-terminal NADP-linked domain"/>
    <property type="match status" value="1"/>
</dbReference>
<dbReference type="InterPro" id="IPR013623">
    <property type="entry name" value="NADPH_Ox"/>
</dbReference>
<comment type="similarity">
    <text evidence="2">Belongs to the RBOH (TC 5.B.1.3) family.</text>
</comment>
<dbReference type="PRINTS" id="PR00466">
    <property type="entry name" value="GP91PHOX"/>
</dbReference>
<dbReference type="CDD" id="cd06186">
    <property type="entry name" value="NOX_Duox_like_FAD_NADP"/>
    <property type="match status" value="1"/>
</dbReference>
<evidence type="ECO:0000256" key="14">
    <source>
        <dbReference type="SAM" id="Phobius"/>
    </source>
</evidence>
<evidence type="ECO:0000256" key="7">
    <source>
        <dbReference type="ARBA" id="ARBA00022827"/>
    </source>
</evidence>
<dbReference type="PANTHER" id="PTHR11972:SF154">
    <property type="entry name" value="RESPIRATORY BURST OXIDASE HOMOLOG PROTEIN A"/>
    <property type="match status" value="1"/>
</dbReference>
<evidence type="ECO:0000256" key="4">
    <source>
        <dbReference type="ARBA" id="ARBA00022630"/>
    </source>
</evidence>
<keyword evidence="5 14" id="KW-0812">Transmembrane</keyword>
<name>A0A8X8BD86_BRACI</name>
<dbReference type="InterPro" id="IPR013112">
    <property type="entry name" value="FAD-bd_8"/>
</dbReference>
<dbReference type="GO" id="GO:0005509">
    <property type="term" value="F:calcium ion binding"/>
    <property type="evidence" value="ECO:0007669"/>
    <property type="project" value="InterPro"/>
</dbReference>
<feature type="transmembrane region" description="Helical" evidence="14">
    <location>
        <begin position="483"/>
        <end position="504"/>
    </location>
</feature>
<dbReference type="InterPro" id="IPR017927">
    <property type="entry name" value="FAD-bd_FR_type"/>
</dbReference>
<dbReference type="SUPFAM" id="SSF63380">
    <property type="entry name" value="Riboflavin synthase domain-like"/>
    <property type="match status" value="1"/>
</dbReference>
<dbReference type="Pfam" id="PF01794">
    <property type="entry name" value="Ferric_reduct"/>
    <property type="match status" value="1"/>
</dbReference>
<keyword evidence="6" id="KW-0479">Metal-binding</keyword>
<dbReference type="OrthoDB" id="1040979at2759"/>
<dbReference type="PROSITE" id="PS50222">
    <property type="entry name" value="EF_HAND_2"/>
    <property type="match status" value="1"/>
</dbReference>
<dbReference type="InterPro" id="IPR013130">
    <property type="entry name" value="Fe3_Rdtase_TM_dom"/>
</dbReference>
<dbReference type="PROSITE" id="PS51384">
    <property type="entry name" value="FAD_FR"/>
    <property type="match status" value="1"/>
</dbReference>
<dbReference type="GO" id="GO:0042742">
    <property type="term" value="P:defense response to bacterium"/>
    <property type="evidence" value="ECO:0007669"/>
    <property type="project" value="UniProtKB-ARBA"/>
</dbReference>
<comment type="caution">
    <text evidence="17">The sequence shown here is derived from an EMBL/GenBank/DDBJ whole genome shotgun (WGS) entry which is preliminary data.</text>
</comment>
<evidence type="ECO:0000256" key="9">
    <source>
        <dbReference type="ARBA" id="ARBA00022857"/>
    </source>
</evidence>
<dbReference type="InterPro" id="IPR002048">
    <property type="entry name" value="EF_hand_dom"/>
</dbReference>
<keyword evidence="7" id="KW-0274">FAD</keyword>
<evidence type="ECO:0000256" key="12">
    <source>
        <dbReference type="ARBA" id="ARBA00023136"/>
    </source>
</evidence>
<keyword evidence="9" id="KW-0521">NADP</keyword>
<dbReference type="InterPro" id="IPR011992">
    <property type="entry name" value="EF-hand-dom_pair"/>
</dbReference>
<dbReference type="GO" id="GO:0004601">
    <property type="term" value="F:peroxidase activity"/>
    <property type="evidence" value="ECO:0007669"/>
    <property type="project" value="UniProtKB-KW"/>
</dbReference>
<evidence type="ECO:0000313" key="18">
    <source>
        <dbReference type="Proteomes" id="UP000886595"/>
    </source>
</evidence>
<keyword evidence="10 14" id="KW-1133">Transmembrane helix</keyword>
<feature type="region of interest" description="Disordered" evidence="13">
    <location>
        <begin position="1"/>
        <end position="44"/>
    </location>
</feature>
<evidence type="ECO:0000259" key="16">
    <source>
        <dbReference type="PROSITE" id="PS51384"/>
    </source>
</evidence>
<evidence type="ECO:0000256" key="11">
    <source>
        <dbReference type="ARBA" id="ARBA00023002"/>
    </source>
</evidence>
<evidence type="ECO:0000313" key="17">
    <source>
        <dbReference type="EMBL" id="KAG2334509.1"/>
    </source>
</evidence>
<dbReference type="InterPro" id="IPR017938">
    <property type="entry name" value="Riboflavin_synthase-like_b-brl"/>
</dbReference>
<dbReference type="SUPFAM" id="SSF47473">
    <property type="entry name" value="EF-hand"/>
    <property type="match status" value="1"/>
</dbReference>
<gene>
    <name evidence="17" type="ORF">Bca52824_005689</name>
</gene>
<feature type="transmembrane region" description="Helical" evidence="14">
    <location>
        <begin position="303"/>
        <end position="322"/>
    </location>
</feature>